<evidence type="ECO:0000313" key="2">
    <source>
        <dbReference type="EMBL" id="AZG47770.1"/>
    </source>
</evidence>
<dbReference type="Proteomes" id="UP000271469">
    <property type="component" value="Chromosome"/>
</dbReference>
<dbReference type="KEGG" id="gom:D7316_04382"/>
<reference evidence="2 3" key="1">
    <citation type="submission" date="2018-11" db="EMBL/GenBank/DDBJ databases">
        <title>Gordonia insulae sp. nov., isolated from an island soil.</title>
        <authorList>
            <person name="Kim Y.S."/>
            <person name="Kim S.B."/>
        </authorList>
    </citation>
    <scope>NUCLEOTIDE SEQUENCE [LARGE SCALE GENOMIC DNA]</scope>
    <source>
        <strain evidence="2 3">MMS17-SY073</strain>
    </source>
</reference>
<dbReference type="Pfam" id="PF15579">
    <property type="entry name" value="Imm52"/>
    <property type="match status" value="1"/>
</dbReference>
<keyword evidence="3" id="KW-1185">Reference proteome</keyword>
<evidence type="ECO:0000259" key="1">
    <source>
        <dbReference type="Pfam" id="PF15579"/>
    </source>
</evidence>
<dbReference type="EMBL" id="CP033972">
    <property type="protein sequence ID" value="AZG47770.1"/>
    <property type="molecule type" value="Genomic_DNA"/>
</dbReference>
<evidence type="ECO:0000313" key="3">
    <source>
        <dbReference type="Proteomes" id="UP000271469"/>
    </source>
</evidence>
<dbReference type="InterPro" id="IPR028969">
    <property type="entry name" value="Imm52"/>
</dbReference>
<organism evidence="2 3">
    <name type="scientific">Gordonia insulae</name>
    <dbReference type="NCBI Taxonomy" id="2420509"/>
    <lineage>
        <taxon>Bacteria</taxon>
        <taxon>Bacillati</taxon>
        <taxon>Actinomycetota</taxon>
        <taxon>Actinomycetes</taxon>
        <taxon>Mycobacteriales</taxon>
        <taxon>Gordoniaceae</taxon>
        <taxon>Gordonia</taxon>
    </lineage>
</organism>
<gene>
    <name evidence="2" type="ORF">D7316_04382</name>
</gene>
<accession>A0A3G8JUC4</accession>
<feature type="domain" description="Immunity protein 52" evidence="1">
    <location>
        <begin position="12"/>
        <end position="203"/>
    </location>
</feature>
<name>A0A3G8JUC4_9ACTN</name>
<proteinExistence type="predicted"/>
<protein>
    <recommendedName>
        <fullName evidence="1">Immunity protein 52 domain-containing protein</fullName>
    </recommendedName>
</protein>
<dbReference type="AlphaFoldDB" id="A0A3G8JUC4"/>
<sequence>MIVAKIDVIGGWGPRAQSEAEIVAASRRMLTEMPNQPAGGWVRFVERKGSHFMDAVPVDITDVASLASAIESTSRRGDERELRINRQAGPEEFPVQVRVRAGSEHSANRLLVDIDMPGADSEQAREWITDHMDAMVSAWDPDWLKAGTYQFHLAQKDIGLAPKQIILGWKTYLSRRVPVDDAALADSVAVTARPEGGRYVTLAGTVTEPGLDQAAKVRMALGYG</sequence>